<organism evidence="12 13">
    <name type="scientific">Hyalangium rubrum</name>
    <dbReference type="NCBI Taxonomy" id="3103134"/>
    <lineage>
        <taxon>Bacteria</taxon>
        <taxon>Pseudomonadati</taxon>
        <taxon>Myxococcota</taxon>
        <taxon>Myxococcia</taxon>
        <taxon>Myxococcales</taxon>
        <taxon>Cystobacterineae</taxon>
        <taxon>Archangiaceae</taxon>
        <taxon>Hyalangium</taxon>
    </lineage>
</organism>
<evidence type="ECO:0000313" key="12">
    <source>
        <dbReference type="EMBL" id="MDY7230648.1"/>
    </source>
</evidence>
<dbReference type="NCBIfam" id="TIGR00530">
    <property type="entry name" value="AGP_acyltrn"/>
    <property type="match status" value="1"/>
</dbReference>
<dbReference type="PANTHER" id="PTHR10434:SF66">
    <property type="entry name" value="PHOSPHOLIPID_GLYCEROL ACYLTRANSFERASE DOMAIN-CONTAINING PROTEIN"/>
    <property type="match status" value="1"/>
</dbReference>
<evidence type="ECO:0000256" key="6">
    <source>
        <dbReference type="ARBA" id="ARBA00016139"/>
    </source>
</evidence>
<accession>A0ABU5HB03</accession>
<reference evidence="12 13" key="1">
    <citation type="submission" date="2023-12" db="EMBL/GenBank/DDBJ databases">
        <title>the genome sequence of Hyalangium sp. s54d21.</title>
        <authorList>
            <person name="Zhang X."/>
        </authorList>
    </citation>
    <scope>NUCLEOTIDE SEQUENCE [LARGE SCALE GENOMIC DNA]</scope>
    <source>
        <strain evidence="13">s54d21</strain>
    </source>
</reference>
<dbReference type="EC" id="2.3.1.51" evidence="5 9"/>
<proteinExistence type="inferred from homology"/>
<keyword evidence="13" id="KW-1185">Reference proteome</keyword>
<evidence type="ECO:0000256" key="1">
    <source>
        <dbReference type="ARBA" id="ARBA00001141"/>
    </source>
</evidence>
<keyword evidence="7 9" id="KW-0808">Transferase</keyword>
<keyword evidence="9" id="KW-1208">Phospholipid metabolism</keyword>
<comment type="caution">
    <text evidence="12">The sequence shown here is derived from an EMBL/GenBank/DDBJ whole genome shotgun (WGS) entry which is preliminary data.</text>
</comment>
<feature type="compositionally biased region" description="Pro residues" evidence="10">
    <location>
        <begin position="255"/>
        <end position="264"/>
    </location>
</feature>
<dbReference type="Proteomes" id="UP001291309">
    <property type="component" value="Unassembled WGS sequence"/>
</dbReference>
<comment type="catalytic activity">
    <reaction evidence="1 9">
        <text>a 1-acyl-sn-glycero-3-phosphate + an acyl-CoA = a 1,2-diacyl-sn-glycero-3-phosphate + CoA</text>
        <dbReference type="Rhea" id="RHEA:19709"/>
        <dbReference type="ChEBI" id="CHEBI:57287"/>
        <dbReference type="ChEBI" id="CHEBI:57970"/>
        <dbReference type="ChEBI" id="CHEBI:58342"/>
        <dbReference type="ChEBI" id="CHEBI:58608"/>
        <dbReference type="EC" id="2.3.1.51"/>
    </reaction>
</comment>
<keyword evidence="9" id="KW-0443">Lipid metabolism</keyword>
<feature type="region of interest" description="Disordered" evidence="10">
    <location>
        <begin position="245"/>
        <end position="264"/>
    </location>
</feature>
<name>A0ABU5HB03_9BACT</name>
<evidence type="ECO:0000259" key="11">
    <source>
        <dbReference type="SMART" id="SM00563"/>
    </source>
</evidence>
<dbReference type="PANTHER" id="PTHR10434">
    <property type="entry name" value="1-ACYL-SN-GLYCEROL-3-PHOSPHATE ACYLTRANSFERASE"/>
    <property type="match status" value="1"/>
</dbReference>
<dbReference type="EMBL" id="JAXIVS010000012">
    <property type="protein sequence ID" value="MDY7230648.1"/>
    <property type="molecule type" value="Genomic_DNA"/>
</dbReference>
<dbReference type="RefSeq" id="WP_321549374.1">
    <property type="nucleotide sequence ID" value="NZ_JAXIVS010000012.1"/>
</dbReference>
<feature type="domain" description="Phospholipid/glycerol acyltransferase" evidence="11">
    <location>
        <begin position="68"/>
        <end position="182"/>
    </location>
</feature>
<evidence type="ECO:0000256" key="2">
    <source>
        <dbReference type="ARBA" id="ARBA00004728"/>
    </source>
</evidence>
<protein>
    <recommendedName>
        <fullName evidence="6 9">1-acyl-sn-glycerol-3-phosphate acyltransferase</fullName>
        <ecNumber evidence="5 9">2.3.1.51</ecNumber>
    </recommendedName>
</protein>
<comment type="domain">
    <text evidence="9">The HXXXXD motif is essential for acyltransferase activity and may constitute the binding site for the phosphate moiety of the glycerol-3-phosphate.</text>
</comment>
<sequence>MPRKLFCMFIAGVWTAVLFPVSALTALVLGGDASIWVCRRLWSPVLLWAGGARLVVHGQENVDPKRPTIYVSNHQSTLDIPAHFVTVPANFRYVAKSQLGWVPFIGWYLWVAGHVFVNRSNRTAAIESLKVAGQRIRGGTSIFLYPEGTRSPDGRILPFKKGPFALALEARVPICPVTIEGTGSIMPKNSWNIVPGPVHVKIGKPIDTTGFAANDREGLARTVRQAIIQQSLELGGKGGDVEDAIAASGYEGVGRPPPSDSKPS</sequence>
<evidence type="ECO:0000256" key="3">
    <source>
        <dbReference type="ARBA" id="ARBA00005189"/>
    </source>
</evidence>
<dbReference type="InterPro" id="IPR002123">
    <property type="entry name" value="Plipid/glycerol_acylTrfase"/>
</dbReference>
<evidence type="ECO:0000313" key="13">
    <source>
        <dbReference type="Proteomes" id="UP001291309"/>
    </source>
</evidence>
<keyword evidence="9" id="KW-0594">Phospholipid biosynthesis</keyword>
<comment type="similarity">
    <text evidence="4 9">Belongs to the 1-acyl-sn-glycerol-3-phosphate acyltransferase family.</text>
</comment>
<dbReference type="Pfam" id="PF01553">
    <property type="entry name" value="Acyltransferase"/>
    <property type="match status" value="1"/>
</dbReference>
<evidence type="ECO:0000256" key="5">
    <source>
        <dbReference type="ARBA" id="ARBA00013211"/>
    </source>
</evidence>
<evidence type="ECO:0000256" key="7">
    <source>
        <dbReference type="ARBA" id="ARBA00022679"/>
    </source>
</evidence>
<evidence type="ECO:0000256" key="4">
    <source>
        <dbReference type="ARBA" id="ARBA00008655"/>
    </source>
</evidence>
<evidence type="ECO:0000256" key="8">
    <source>
        <dbReference type="ARBA" id="ARBA00023315"/>
    </source>
</evidence>
<comment type="pathway">
    <text evidence="2">Phospholipid metabolism; CDP-diacylglycerol biosynthesis; CDP-diacylglycerol from sn-glycerol 3-phosphate: step 2/3.</text>
</comment>
<dbReference type="CDD" id="cd07989">
    <property type="entry name" value="LPLAT_AGPAT-like"/>
    <property type="match status" value="1"/>
</dbReference>
<dbReference type="SUPFAM" id="SSF69593">
    <property type="entry name" value="Glycerol-3-phosphate (1)-acyltransferase"/>
    <property type="match status" value="1"/>
</dbReference>
<gene>
    <name evidence="12" type="ORF">SYV04_29905</name>
</gene>
<keyword evidence="9" id="KW-0444">Lipid biosynthesis</keyword>
<comment type="pathway">
    <text evidence="3">Lipid metabolism.</text>
</comment>
<evidence type="ECO:0000256" key="9">
    <source>
        <dbReference type="RuleBase" id="RU361267"/>
    </source>
</evidence>
<evidence type="ECO:0000256" key="10">
    <source>
        <dbReference type="SAM" id="MobiDB-lite"/>
    </source>
</evidence>
<keyword evidence="8 9" id="KW-0012">Acyltransferase</keyword>
<dbReference type="SMART" id="SM00563">
    <property type="entry name" value="PlsC"/>
    <property type="match status" value="1"/>
</dbReference>
<dbReference type="InterPro" id="IPR004552">
    <property type="entry name" value="AGP_acyltrans"/>
</dbReference>
<dbReference type="GO" id="GO:0016746">
    <property type="term" value="F:acyltransferase activity"/>
    <property type="evidence" value="ECO:0007669"/>
    <property type="project" value="UniProtKB-KW"/>
</dbReference>